<gene>
    <name evidence="3" type="ORF">LNINA_LOCUS10385</name>
</gene>
<evidence type="ECO:0000313" key="3">
    <source>
        <dbReference type="EMBL" id="CAK1551224.1"/>
    </source>
</evidence>
<feature type="compositionally biased region" description="Basic and acidic residues" evidence="2">
    <location>
        <begin position="280"/>
        <end position="290"/>
    </location>
</feature>
<dbReference type="Proteomes" id="UP001497472">
    <property type="component" value="Unassembled WGS sequence"/>
</dbReference>
<evidence type="ECO:0000256" key="2">
    <source>
        <dbReference type="SAM" id="MobiDB-lite"/>
    </source>
</evidence>
<proteinExistence type="predicted"/>
<reference evidence="3 4" key="1">
    <citation type="submission" date="2023-11" db="EMBL/GenBank/DDBJ databases">
        <authorList>
            <person name="Okamura Y."/>
        </authorList>
    </citation>
    <scope>NUCLEOTIDE SEQUENCE [LARGE SCALE GENOMIC DNA]</scope>
</reference>
<feature type="coiled-coil region" evidence="1">
    <location>
        <begin position="131"/>
        <end position="198"/>
    </location>
</feature>
<dbReference type="AlphaFoldDB" id="A0AAV1JP19"/>
<comment type="caution">
    <text evidence="3">The sequence shown here is derived from an EMBL/GenBank/DDBJ whole genome shotgun (WGS) entry which is preliminary data.</text>
</comment>
<evidence type="ECO:0000256" key="1">
    <source>
        <dbReference type="SAM" id="Coils"/>
    </source>
</evidence>
<keyword evidence="4" id="KW-1185">Reference proteome</keyword>
<keyword evidence="1" id="KW-0175">Coiled coil</keyword>
<sequence length="708" mass="80624">MAEKAINQIQQELNEYSSTISLSNNYLKSQKALLHKLKQESEREKLECTFINNSNRSLLNEIKEEEIKLQCLNSSLETIQSGNVEGEKELLLTKERRSEIEERVTNGIKKYEEKWSLAKKNYEDIPYMKDYLNFKNKLQTHEQNLKDLINDSDKLSIDIKKLKREVCVLDKEHSILIARFLTIEKAEMLNKIAKYRRDRAIQSNDIKSLSLYPLPKQGNDLKNKEVFENTPEKQGTSKAGLSWPCFQQQNNDLDMITAKLDQIRKDAKNVKRPGSPLFKEPNKKPNPKEYVNDDITDYFMYRSVKTDNIKDYSNKKLIHIIEDIQLNEKEAHKIIAQADKDSFKDVTMIGASVGKNQTLFEKEDVISNNDRKETINDKDSYASAEDSRNSTISNNAKDDVSKNIDTEKCVSDVNSVGNSTKEDNASDAYRKSKDPNRLSQNKPIQAEEIEEIDLTASSVNLLPPTQFMDTIQRSQEKKVTFNINESVEDMQVDDTVRAQTSVDSYAHIKDTMFKKYNLDISPQFMYGKDAFQMKTKEYVVRSKFFDNKDITETPKINTNDENETVMPAQQTLQETEVIQAAFCKADKVKPVSGLLFTHGSQGILESLELSATAEYEEGDSDYPHGIDASLLMSPKADDIPTAGEGDDNKNTEQAPNFLTGIRKTGFSLFGGATNDDNKSTSGSQENNHFSFSFGGDQKKKGGLFNMFR</sequence>
<feature type="region of interest" description="Disordered" evidence="2">
    <location>
        <begin position="635"/>
        <end position="654"/>
    </location>
</feature>
<feature type="region of interest" description="Disordered" evidence="2">
    <location>
        <begin position="411"/>
        <end position="443"/>
    </location>
</feature>
<feature type="compositionally biased region" description="Basic and acidic residues" evidence="2">
    <location>
        <begin position="420"/>
        <end position="436"/>
    </location>
</feature>
<feature type="region of interest" description="Disordered" evidence="2">
    <location>
        <begin position="270"/>
        <end position="290"/>
    </location>
</feature>
<evidence type="ECO:0000313" key="4">
    <source>
        <dbReference type="Proteomes" id="UP001497472"/>
    </source>
</evidence>
<dbReference type="EMBL" id="CAVLEF010000122">
    <property type="protein sequence ID" value="CAK1551224.1"/>
    <property type="molecule type" value="Genomic_DNA"/>
</dbReference>
<organism evidence="3 4">
    <name type="scientific">Leptosia nina</name>
    <dbReference type="NCBI Taxonomy" id="320188"/>
    <lineage>
        <taxon>Eukaryota</taxon>
        <taxon>Metazoa</taxon>
        <taxon>Ecdysozoa</taxon>
        <taxon>Arthropoda</taxon>
        <taxon>Hexapoda</taxon>
        <taxon>Insecta</taxon>
        <taxon>Pterygota</taxon>
        <taxon>Neoptera</taxon>
        <taxon>Endopterygota</taxon>
        <taxon>Lepidoptera</taxon>
        <taxon>Glossata</taxon>
        <taxon>Ditrysia</taxon>
        <taxon>Papilionoidea</taxon>
        <taxon>Pieridae</taxon>
        <taxon>Pierinae</taxon>
        <taxon>Leptosia</taxon>
    </lineage>
</organism>
<protein>
    <submittedName>
        <fullName evidence="3">Uncharacterized protein</fullName>
    </submittedName>
</protein>
<name>A0AAV1JP19_9NEOP</name>
<feature type="compositionally biased region" description="Basic and acidic residues" evidence="2">
    <location>
        <begin position="370"/>
        <end position="388"/>
    </location>
</feature>
<feature type="region of interest" description="Disordered" evidence="2">
    <location>
        <begin position="370"/>
        <end position="399"/>
    </location>
</feature>
<feature type="compositionally biased region" description="Polar residues" evidence="2">
    <location>
        <begin position="679"/>
        <end position="690"/>
    </location>
</feature>
<feature type="coiled-coil region" evidence="1">
    <location>
        <begin position="27"/>
        <end position="75"/>
    </location>
</feature>
<accession>A0AAV1JP19</accession>
<feature type="region of interest" description="Disordered" evidence="2">
    <location>
        <begin position="672"/>
        <end position="700"/>
    </location>
</feature>